<accession>A0A8H8CVH1</accession>
<dbReference type="SUPFAM" id="SSF47616">
    <property type="entry name" value="GST C-terminal domain-like"/>
    <property type="match status" value="1"/>
</dbReference>
<dbReference type="InterPro" id="IPR036282">
    <property type="entry name" value="Glutathione-S-Trfase_C_sf"/>
</dbReference>
<dbReference type="Proteomes" id="UP000670092">
    <property type="component" value="Unassembled WGS sequence"/>
</dbReference>
<comment type="caution">
    <text evidence="2">The sequence shown here is derived from an EMBL/GenBank/DDBJ whole genome shotgun (WGS) entry which is preliminary data.</text>
</comment>
<dbReference type="Gene3D" id="1.20.1050.10">
    <property type="match status" value="1"/>
</dbReference>
<dbReference type="InterPro" id="IPR054416">
    <property type="entry name" value="GST_UstS-like_C"/>
</dbReference>
<dbReference type="Pfam" id="PF22041">
    <property type="entry name" value="GST_C_7"/>
    <property type="match status" value="1"/>
</dbReference>
<proteinExistence type="predicted"/>
<evidence type="ECO:0000259" key="1">
    <source>
        <dbReference type="Pfam" id="PF22041"/>
    </source>
</evidence>
<dbReference type="AlphaFoldDB" id="A0A8H8CVH1"/>
<protein>
    <submittedName>
        <fullName evidence="2">Lignin degradation protein</fullName>
    </submittedName>
</protein>
<evidence type="ECO:0000313" key="3">
    <source>
        <dbReference type="Proteomes" id="UP000670092"/>
    </source>
</evidence>
<dbReference type="Gene3D" id="3.40.30.10">
    <property type="entry name" value="Glutaredoxin"/>
    <property type="match status" value="1"/>
</dbReference>
<sequence>MANDSPVHFFDITSKLLIPFKSWSPNTLRTRLVLNYKKIPYTQSFISYPDIAPLLQSLSVPPLPGSTNFLPYPLPAIAHPATLAHPTANPHGVMNDSWPIALHLEGAFPAPDHPTLFPSAGSHALALAVMKLVSALVPATRRILVPQIPALLDERGAAYFRRTREEMFGVTLEAMAGDKRGVGQAWESVEADVEVVRQMLRGRGGPFFEGAEAGYADFVFVAFLTWYERGDRVAWERVVGGGDGEIRRLWEACLPWIEGQGVEREYVVGM</sequence>
<evidence type="ECO:0000313" key="2">
    <source>
        <dbReference type="EMBL" id="KAG5291214.1"/>
    </source>
</evidence>
<gene>
    <name evidence="2" type="ORF">I7I52_08471</name>
</gene>
<name>A0A8H8CVH1_AJECA</name>
<dbReference type="VEuPathDB" id="FungiDB:I7I52_08471"/>
<dbReference type="EMBL" id="JAEVHI010000005">
    <property type="protein sequence ID" value="KAG5291214.1"/>
    <property type="molecule type" value="Genomic_DNA"/>
</dbReference>
<reference evidence="2 3" key="1">
    <citation type="submission" date="2021-01" db="EMBL/GenBank/DDBJ databases">
        <title>Chromosome-level genome assembly of a human fungal pathogen reveals clustering of transcriptionally co-regulated genes.</title>
        <authorList>
            <person name="Voorhies M."/>
            <person name="Cohen S."/>
            <person name="Shea T.P."/>
            <person name="Petrus S."/>
            <person name="Munoz J.F."/>
            <person name="Poplawski S."/>
            <person name="Goldman W.E."/>
            <person name="Michael T."/>
            <person name="Cuomo C.A."/>
            <person name="Sil A."/>
            <person name="Beyhan S."/>
        </authorList>
    </citation>
    <scope>NUCLEOTIDE SEQUENCE [LARGE SCALE GENOMIC DNA]</scope>
    <source>
        <strain evidence="2 3">G184AR</strain>
    </source>
</reference>
<feature type="domain" description="Glutathione S-transferase UstS-like C-terminal" evidence="1">
    <location>
        <begin position="126"/>
        <end position="256"/>
    </location>
</feature>
<dbReference type="OrthoDB" id="4951845at2759"/>
<organism evidence="2 3">
    <name type="scientific">Ajellomyces capsulatus</name>
    <name type="common">Darling's disease fungus</name>
    <name type="synonym">Histoplasma capsulatum</name>
    <dbReference type="NCBI Taxonomy" id="5037"/>
    <lineage>
        <taxon>Eukaryota</taxon>
        <taxon>Fungi</taxon>
        <taxon>Dikarya</taxon>
        <taxon>Ascomycota</taxon>
        <taxon>Pezizomycotina</taxon>
        <taxon>Eurotiomycetes</taxon>
        <taxon>Eurotiomycetidae</taxon>
        <taxon>Onygenales</taxon>
        <taxon>Ajellomycetaceae</taxon>
        <taxon>Histoplasma</taxon>
    </lineage>
</organism>